<comment type="caution">
    <text evidence="13">The sequence shown here is derived from an EMBL/GenBank/DDBJ whole genome shotgun (WGS) entry which is preliminary data.</text>
</comment>
<evidence type="ECO:0000259" key="11">
    <source>
        <dbReference type="Pfam" id="PF00728"/>
    </source>
</evidence>
<dbReference type="GO" id="GO:0005764">
    <property type="term" value="C:lysosome"/>
    <property type="evidence" value="ECO:0007669"/>
    <property type="project" value="TreeGrafter"/>
</dbReference>
<dbReference type="FunFam" id="3.20.20.80:FF:000063">
    <property type="entry name" value="Beta-hexosaminidase"/>
    <property type="match status" value="1"/>
</dbReference>
<evidence type="ECO:0000256" key="10">
    <source>
        <dbReference type="SAM" id="MobiDB-lite"/>
    </source>
</evidence>
<dbReference type="InterPro" id="IPR029018">
    <property type="entry name" value="Hex-like_dom2"/>
</dbReference>
<name>A0AA39F4G9_MICHY</name>
<evidence type="ECO:0000256" key="6">
    <source>
        <dbReference type="ARBA" id="ARBA00023180"/>
    </source>
</evidence>
<dbReference type="GO" id="GO:0006689">
    <property type="term" value="P:ganglioside catabolic process"/>
    <property type="evidence" value="ECO:0007669"/>
    <property type="project" value="TreeGrafter"/>
</dbReference>
<reference evidence="13" key="1">
    <citation type="journal article" date="2023" name="bioRxiv">
        <title>Scaffold-level genome assemblies of two parasitoid biocontrol wasps reveal the parthenogenesis mechanism and an associated novel virus.</title>
        <authorList>
            <person name="Inwood S."/>
            <person name="Skelly J."/>
            <person name="Guhlin J."/>
            <person name="Harrop T."/>
            <person name="Goldson S."/>
            <person name="Dearden P."/>
        </authorList>
    </citation>
    <scope>NUCLEOTIDE SEQUENCE</scope>
    <source>
        <strain evidence="13">Lincoln</strain>
        <tissue evidence="13">Whole body</tissue>
    </source>
</reference>
<feature type="coiled-coil region" evidence="9">
    <location>
        <begin position="188"/>
        <end position="215"/>
    </location>
</feature>
<keyword evidence="9" id="KW-0175">Coiled coil</keyword>
<dbReference type="Pfam" id="PF00728">
    <property type="entry name" value="Glyco_hydro_20"/>
    <property type="match status" value="1"/>
</dbReference>
<feature type="active site" description="Proton donor" evidence="8">
    <location>
        <position position="674"/>
    </location>
</feature>
<evidence type="ECO:0000256" key="8">
    <source>
        <dbReference type="PIRSR" id="PIRSR625705-1"/>
    </source>
</evidence>
<reference evidence="13" key="2">
    <citation type="submission" date="2023-03" db="EMBL/GenBank/DDBJ databases">
        <authorList>
            <person name="Inwood S.N."/>
            <person name="Skelly J.G."/>
            <person name="Guhlin J."/>
            <person name="Harrop T.W.R."/>
            <person name="Goldson S.G."/>
            <person name="Dearden P.K."/>
        </authorList>
    </citation>
    <scope>NUCLEOTIDE SEQUENCE</scope>
    <source>
        <strain evidence="13">Lincoln</strain>
        <tissue evidence="13">Whole body</tissue>
    </source>
</reference>
<evidence type="ECO:0000256" key="3">
    <source>
        <dbReference type="ARBA" id="ARBA00012663"/>
    </source>
</evidence>
<feature type="region of interest" description="Disordered" evidence="10">
    <location>
        <begin position="1"/>
        <end position="70"/>
    </location>
</feature>
<dbReference type="Pfam" id="PF10174">
    <property type="entry name" value="Cast"/>
    <property type="match status" value="1"/>
</dbReference>
<dbReference type="Pfam" id="PF14845">
    <property type="entry name" value="Glycohydro_20b2"/>
    <property type="match status" value="1"/>
</dbReference>
<evidence type="ECO:0000256" key="9">
    <source>
        <dbReference type="SAM" id="Coils"/>
    </source>
</evidence>
<feature type="coiled-coil region" evidence="9">
    <location>
        <begin position="252"/>
        <end position="340"/>
    </location>
</feature>
<keyword evidence="7" id="KW-0326">Glycosidase</keyword>
<feature type="region of interest" description="Disordered" evidence="10">
    <location>
        <begin position="148"/>
        <end position="178"/>
    </location>
</feature>
<evidence type="ECO:0000256" key="1">
    <source>
        <dbReference type="ARBA" id="ARBA00001231"/>
    </source>
</evidence>
<dbReference type="InterPro" id="IPR029019">
    <property type="entry name" value="HEX_eukaryotic_N"/>
</dbReference>
<evidence type="ECO:0000256" key="5">
    <source>
        <dbReference type="ARBA" id="ARBA00022801"/>
    </source>
</evidence>
<feature type="domain" description="Beta-hexosaminidase eukaryotic type N-terminal" evidence="12">
    <location>
        <begin position="372"/>
        <end position="497"/>
    </location>
</feature>
<dbReference type="PANTHER" id="PTHR22600">
    <property type="entry name" value="BETA-HEXOSAMINIDASE"/>
    <property type="match status" value="1"/>
</dbReference>
<feature type="compositionally biased region" description="Low complexity" evidence="10">
    <location>
        <begin position="112"/>
        <end position="121"/>
    </location>
</feature>
<dbReference type="InterPro" id="IPR025705">
    <property type="entry name" value="Beta_hexosaminidase_sua/sub"/>
</dbReference>
<dbReference type="Gene3D" id="3.20.20.80">
    <property type="entry name" value="Glycosidases"/>
    <property type="match status" value="1"/>
</dbReference>
<evidence type="ECO:0000313" key="13">
    <source>
        <dbReference type="EMBL" id="KAK0162787.1"/>
    </source>
</evidence>
<organism evidence="13 14">
    <name type="scientific">Microctonus hyperodae</name>
    <name type="common">Parasitoid wasp</name>
    <dbReference type="NCBI Taxonomy" id="165561"/>
    <lineage>
        <taxon>Eukaryota</taxon>
        <taxon>Metazoa</taxon>
        <taxon>Ecdysozoa</taxon>
        <taxon>Arthropoda</taxon>
        <taxon>Hexapoda</taxon>
        <taxon>Insecta</taxon>
        <taxon>Pterygota</taxon>
        <taxon>Neoptera</taxon>
        <taxon>Endopterygota</taxon>
        <taxon>Hymenoptera</taxon>
        <taxon>Apocrita</taxon>
        <taxon>Ichneumonoidea</taxon>
        <taxon>Braconidae</taxon>
        <taxon>Euphorinae</taxon>
        <taxon>Microctonus</taxon>
    </lineage>
</organism>
<dbReference type="SUPFAM" id="SSF55545">
    <property type="entry name" value="beta-N-acetylhexosaminidase-like domain"/>
    <property type="match status" value="1"/>
</dbReference>
<gene>
    <name evidence="13" type="ORF">PV327_006533</name>
</gene>
<dbReference type="CDD" id="cd06562">
    <property type="entry name" value="GH20_HexA_HexB-like"/>
    <property type="match status" value="1"/>
</dbReference>
<dbReference type="Gene3D" id="3.30.379.10">
    <property type="entry name" value="Chitobiase/beta-hexosaminidase domain 2-like"/>
    <property type="match status" value="1"/>
</dbReference>
<dbReference type="GO" id="GO:0005975">
    <property type="term" value="P:carbohydrate metabolic process"/>
    <property type="evidence" value="ECO:0007669"/>
    <property type="project" value="InterPro"/>
</dbReference>
<comment type="catalytic activity">
    <reaction evidence="1">
        <text>Hydrolysis of terminal non-reducing N-acetyl-D-hexosamine residues in N-acetyl-beta-D-hexosaminides.</text>
        <dbReference type="EC" id="3.2.1.52"/>
    </reaction>
</comment>
<dbReference type="EC" id="3.2.1.52" evidence="3"/>
<protein>
    <recommendedName>
        <fullName evidence="3">beta-N-acetylhexosaminidase</fullName>
        <ecNumber evidence="3">3.2.1.52</ecNumber>
    </recommendedName>
</protein>
<dbReference type="Proteomes" id="UP001168972">
    <property type="component" value="Unassembled WGS sequence"/>
</dbReference>
<feature type="compositionally biased region" description="Basic and acidic residues" evidence="10">
    <location>
        <begin position="148"/>
        <end position="158"/>
    </location>
</feature>
<evidence type="ECO:0000256" key="7">
    <source>
        <dbReference type="ARBA" id="ARBA00023295"/>
    </source>
</evidence>
<keyword evidence="5" id="KW-0378">Hydrolase</keyword>
<feature type="domain" description="Glycoside hydrolase family 20 catalytic" evidence="11">
    <location>
        <begin position="519"/>
        <end position="833"/>
    </location>
</feature>
<dbReference type="SUPFAM" id="SSF51445">
    <property type="entry name" value="(Trans)glycosidases"/>
    <property type="match status" value="1"/>
</dbReference>
<sequence length="870" mass="99304">MSRDPYSSSGVVGPGGGTRSPRSGRRVGELPTVDRSPSRSYASGRGSPLGRKRGTRSGNNSPEHLGYGSYHHHQLSSPFYSRDEDLGSPIMLEERGRSMSTGGGGHHRSRSASRPAMSSSGLLSTRYTSLDRASAGILDHDREFVPIREPRERSRDRGGLYLDDDLYGSRSARQSPNPHMLRDGGMYIGELQHQNNDLQRELGNLKKELELTNQKLGSSMHSIKTFWSPELKKERALRKEESTKYSLINEQLKLLNSENQKQSMMVRQLEEELRLRMRVPNVEVQHEMQVLYNENEHLTREIAILRDTIKELELRIETQKQTLQARDESIKKLLEMLQNKGMGKEEERIIYSSGNSFHADAGPWIIPTQGEPWPMPANRTQHDSFMFVRPGDFEIEVNNSCEILRDAKFRYKSIILTEARISRKTIERHRRIYNRNDPLYNGMLNILRVHIEPNGCELFPYLHMDESYELTIVNGEAKLDASTVWGALRGLETFSQLLIPSGLNLVVKNQKIIDNPKLSHRGLLLDTSRHFIPVKDILLTLDAMSYNKLNVFHWHIIDDNSFPYESKIFPELSAKGAWHPSMVYTSDDIKEVIEYATNRGIRVMPEFDTPGHVASWGLSHPELLTTCFDSSGKPDGRLGPLNPANHNIWPFLWSFLTEAMTLFHDKYIHLGGDEVPFDCWESNPEIIHYMEENGMAKNFTRLESAYITELLKIPASKNISSIVWQEVFDNGVELTPETVVHVWTGDWSEKLSRVTKAGHRALLSACWYLDHIAGGGDWKKFYLCDPLDFNGSDDVTQLMIGGEACMWSEFVDRNNLHSRIWPRASAAAERLWSYKSNLHDAAQRLEEHACRMNRRSIPAQPPNGPDFCVI</sequence>
<dbReference type="InterPro" id="IPR017853">
    <property type="entry name" value="GH"/>
</dbReference>
<evidence type="ECO:0000256" key="4">
    <source>
        <dbReference type="ARBA" id="ARBA00022729"/>
    </source>
</evidence>
<evidence type="ECO:0000256" key="2">
    <source>
        <dbReference type="ARBA" id="ARBA00006285"/>
    </source>
</evidence>
<evidence type="ECO:0000313" key="14">
    <source>
        <dbReference type="Proteomes" id="UP001168972"/>
    </source>
</evidence>
<keyword evidence="6" id="KW-0325">Glycoprotein</keyword>
<dbReference type="PANTHER" id="PTHR22600:SF21">
    <property type="entry name" value="BETA-HEXOSAMINIDASE A"/>
    <property type="match status" value="1"/>
</dbReference>
<dbReference type="GO" id="GO:0016020">
    <property type="term" value="C:membrane"/>
    <property type="evidence" value="ECO:0007669"/>
    <property type="project" value="TreeGrafter"/>
</dbReference>
<dbReference type="GO" id="GO:0004563">
    <property type="term" value="F:beta-N-acetylhexosaminidase activity"/>
    <property type="evidence" value="ECO:0007669"/>
    <property type="project" value="UniProtKB-EC"/>
</dbReference>
<comment type="similarity">
    <text evidence="2">Belongs to the glycosyl hydrolase 20 family.</text>
</comment>
<dbReference type="EMBL" id="JAQQBR010001833">
    <property type="protein sequence ID" value="KAK0162787.1"/>
    <property type="molecule type" value="Genomic_DNA"/>
</dbReference>
<keyword evidence="14" id="KW-1185">Reference proteome</keyword>
<feature type="region of interest" description="Disordered" evidence="10">
    <location>
        <begin position="95"/>
        <end position="122"/>
    </location>
</feature>
<dbReference type="InterPro" id="IPR019323">
    <property type="entry name" value="ELKS/CAST"/>
</dbReference>
<proteinExistence type="inferred from homology"/>
<dbReference type="InterPro" id="IPR015883">
    <property type="entry name" value="Glyco_hydro_20_cat"/>
</dbReference>
<dbReference type="AlphaFoldDB" id="A0AA39F4G9"/>
<keyword evidence="4" id="KW-0732">Signal</keyword>
<dbReference type="PRINTS" id="PR00738">
    <property type="entry name" value="GLHYDRLASE20"/>
</dbReference>
<evidence type="ECO:0000259" key="12">
    <source>
        <dbReference type="Pfam" id="PF14845"/>
    </source>
</evidence>
<accession>A0AA39F4G9</accession>
<dbReference type="GO" id="GO:0030203">
    <property type="term" value="P:glycosaminoglycan metabolic process"/>
    <property type="evidence" value="ECO:0007669"/>
    <property type="project" value="TreeGrafter"/>
</dbReference>